<dbReference type="Gene3D" id="2.60.210.10">
    <property type="entry name" value="Apoptosis, Tumor Necrosis Factor Receptor Associated Protein 2, Chain A"/>
    <property type="match status" value="1"/>
</dbReference>
<dbReference type="Proteomes" id="UP000029120">
    <property type="component" value="Chromosome 5"/>
</dbReference>
<proteinExistence type="predicted"/>
<organism evidence="5 6">
    <name type="scientific">Arabis alpina</name>
    <name type="common">Alpine rock-cress</name>
    <dbReference type="NCBI Taxonomy" id="50452"/>
    <lineage>
        <taxon>Eukaryota</taxon>
        <taxon>Viridiplantae</taxon>
        <taxon>Streptophyta</taxon>
        <taxon>Embryophyta</taxon>
        <taxon>Tracheophyta</taxon>
        <taxon>Spermatophyta</taxon>
        <taxon>Magnoliopsida</taxon>
        <taxon>eudicotyledons</taxon>
        <taxon>Gunneridae</taxon>
        <taxon>Pentapetalae</taxon>
        <taxon>rosids</taxon>
        <taxon>malvids</taxon>
        <taxon>Brassicales</taxon>
        <taxon>Brassicaceae</taxon>
        <taxon>Arabideae</taxon>
        <taxon>Arabis</taxon>
    </lineage>
</organism>
<sequence>MEKQVDKKFIWVTKSFPSLQSEKTYSAQFSFGDGKCRFVVHRIEDDYLSLSLDVVSISSEFRRETKFSFTIVNQVSKRFLKLREPQHVRIGDDQNPKNGFRLLYFLGKFKAKTGGFIVNGEVTIASVFGYLQVLAKLDGIEESEETTNPVKRIKLIDHGTVSIDLQKETMDVNGVQVLPSQMEFVSRLFEKHPDIALVFHSKNPHLRTGYINILLSLTKKLGQSPQELSNDDLLDASIALTYMTDGGFKMDWLGNALEKVKEKKKKEEACLARLRESEEELKPLKQKYLELEAQVDKEKAELLEVRAPLSFDNWIRVAMVRLGGKMKTRGDSSKATTKKTRSEASDPTQSLIDGSHTRSVTNREKCYKKHGFPPGFGRAKKPVAIGTTNLAVTPSFSVPQPTPVQSSEGMSKEQIQSVISYLSTQLQSSTITPSLNPVCASTSTSSPVISQISGRVSGNYSGVDDWSR</sequence>
<evidence type="ECO:0000313" key="6">
    <source>
        <dbReference type="Proteomes" id="UP000029120"/>
    </source>
</evidence>
<feature type="region of interest" description="Disordered" evidence="3">
    <location>
        <begin position="326"/>
        <end position="379"/>
    </location>
</feature>
<dbReference type="InterPro" id="IPR002083">
    <property type="entry name" value="MATH/TRAF_dom"/>
</dbReference>
<dbReference type="Gramene" id="KFK35053">
    <property type="protein sequence ID" value="KFK35053"/>
    <property type="gene ID" value="AALP_AA5G228400"/>
</dbReference>
<dbReference type="AlphaFoldDB" id="A0A087GYV1"/>
<gene>
    <name evidence="5" type="ordered locus">AALP_Aa5g228400</name>
</gene>
<dbReference type="EMBL" id="CM002873">
    <property type="protein sequence ID" value="KFK35053.1"/>
    <property type="molecule type" value="Genomic_DNA"/>
</dbReference>
<evidence type="ECO:0000256" key="3">
    <source>
        <dbReference type="SAM" id="MobiDB-lite"/>
    </source>
</evidence>
<evidence type="ECO:0000256" key="2">
    <source>
        <dbReference type="SAM" id="Coils"/>
    </source>
</evidence>
<dbReference type="CDD" id="cd00121">
    <property type="entry name" value="MATH"/>
    <property type="match status" value="1"/>
</dbReference>
<keyword evidence="1 2" id="KW-0175">Coiled coil</keyword>
<feature type="compositionally biased region" description="Polar residues" evidence="3">
    <location>
        <begin position="345"/>
        <end position="360"/>
    </location>
</feature>
<feature type="domain" description="MATH" evidence="4">
    <location>
        <begin position="6"/>
        <end position="128"/>
    </location>
</feature>
<feature type="coiled-coil region" evidence="2">
    <location>
        <begin position="257"/>
        <end position="301"/>
    </location>
</feature>
<name>A0A087GYV1_ARAAL</name>
<reference evidence="6" key="1">
    <citation type="journal article" date="2015" name="Nat. Plants">
        <title>Genome expansion of Arabis alpina linked with retrotransposition and reduced symmetric DNA methylation.</title>
        <authorList>
            <person name="Willing E.M."/>
            <person name="Rawat V."/>
            <person name="Mandakova T."/>
            <person name="Maumus F."/>
            <person name="James G.V."/>
            <person name="Nordstroem K.J."/>
            <person name="Becker C."/>
            <person name="Warthmann N."/>
            <person name="Chica C."/>
            <person name="Szarzynska B."/>
            <person name="Zytnicki M."/>
            <person name="Albani M.C."/>
            <person name="Kiefer C."/>
            <person name="Bergonzi S."/>
            <person name="Castaings L."/>
            <person name="Mateos J.L."/>
            <person name="Berns M.C."/>
            <person name="Bujdoso N."/>
            <person name="Piofczyk T."/>
            <person name="de Lorenzo L."/>
            <person name="Barrero-Sicilia C."/>
            <person name="Mateos I."/>
            <person name="Piednoel M."/>
            <person name="Hagmann J."/>
            <person name="Chen-Min-Tao R."/>
            <person name="Iglesias-Fernandez R."/>
            <person name="Schuster S.C."/>
            <person name="Alonso-Blanco C."/>
            <person name="Roudier F."/>
            <person name="Carbonero P."/>
            <person name="Paz-Ares J."/>
            <person name="Davis S.J."/>
            <person name="Pecinka A."/>
            <person name="Quesneville H."/>
            <person name="Colot V."/>
            <person name="Lysak M.A."/>
            <person name="Weigel D."/>
            <person name="Coupland G."/>
            <person name="Schneeberger K."/>
        </authorList>
    </citation>
    <scope>NUCLEOTIDE SEQUENCE [LARGE SCALE GENOMIC DNA]</scope>
    <source>
        <strain evidence="6">cv. Pajares</strain>
    </source>
</reference>
<evidence type="ECO:0000259" key="4">
    <source>
        <dbReference type="PROSITE" id="PS50144"/>
    </source>
</evidence>
<dbReference type="OrthoDB" id="1112138at2759"/>
<dbReference type="InterPro" id="IPR050804">
    <property type="entry name" value="MCC"/>
</dbReference>
<evidence type="ECO:0000313" key="5">
    <source>
        <dbReference type="EMBL" id="KFK35053.1"/>
    </source>
</evidence>
<dbReference type="InterPro" id="IPR008974">
    <property type="entry name" value="TRAF-like"/>
</dbReference>
<evidence type="ECO:0000256" key="1">
    <source>
        <dbReference type="ARBA" id="ARBA00023054"/>
    </source>
</evidence>
<dbReference type="eggNOG" id="KOG1987">
    <property type="taxonomic scope" value="Eukaryota"/>
</dbReference>
<dbReference type="PANTHER" id="PTHR46236">
    <property type="entry name" value="TRAF-LIKE SUPERFAMILY PROTEIN"/>
    <property type="match status" value="1"/>
</dbReference>
<accession>A0A087GYV1</accession>
<protein>
    <recommendedName>
        <fullName evidence="4">MATH domain-containing protein</fullName>
    </recommendedName>
</protein>
<dbReference type="PANTHER" id="PTHR46236:SF35">
    <property type="entry name" value="MATH DOMAIN-CONTAINING PROTEIN"/>
    <property type="match status" value="1"/>
</dbReference>
<dbReference type="SUPFAM" id="SSF49599">
    <property type="entry name" value="TRAF domain-like"/>
    <property type="match status" value="1"/>
</dbReference>
<dbReference type="eggNOG" id="KOG0017">
    <property type="taxonomic scope" value="Eukaryota"/>
</dbReference>
<dbReference type="PROSITE" id="PS50144">
    <property type="entry name" value="MATH"/>
    <property type="match status" value="1"/>
</dbReference>
<keyword evidence="6" id="KW-1185">Reference proteome</keyword>